<dbReference type="EMBL" id="ML996692">
    <property type="protein sequence ID" value="KAF2401853.1"/>
    <property type="molecule type" value="Genomic_DNA"/>
</dbReference>
<name>A0A6G1I0L4_9PEZI</name>
<keyword evidence="3" id="KW-1185">Reference proteome</keyword>
<proteinExistence type="predicted"/>
<dbReference type="OrthoDB" id="9971601at2759"/>
<protein>
    <submittedName>
        <fullName evidence="2">Uncharacterized protein</fullName>
    </submittedName>
</protein>
<gene>
    <name evidence="2" type="ORF">EJ06DRAFT_581081</name>
</gene>
<feature type="region of interest" description="Disordered" evidence="1">
    <location>
        <begin position="396"/>
        <end position="423"/>
    </location>
</feature>
<reference evidence="2" key="1">
    <citation type="journal article" date="2020" name="Stud. Mycol.">
        <title>101 Dothideomycetes genomes: a test case for predicting lifestyles and emergence of pathogens.</title>
        <authorList>
            <person name="Haridas S."/>
            <person name="Albert R."/>
            <person name="Binder M."/>
            <person name="Bloem J."/>
            <person name="Labutti K."/>
            <person name="Salamov A."/>
            <person name="Andreopoulos B."/>
            <person name="Baker S."/>
            <person name="Barry K."/>
            <person name="Bills G."/>
            <person name="Bluhm B."/>
            <person name="Cannon C."/>
            <person name="Castanera R."/>
            <person name="Culley D."/>
            <person name="Daum C."/>
            <person name="Ezra D."/>
            <person name="Gonzalez J."/>
            <person name="Henrissat B."/>
            <person name="Kuo A."/>
            <person name="Liang C."/>
            <person name="Lipzen A."/>
            <person name="Lutzoni F."/>
            <person name="Magnuson J."/>
            <person name="Mondo S."/>
            <person name="Nolan M."/>
            <person name="Ohm R."/>
            <person name="Pangilinan J."/>
            <person name="Park H.-J."/>
            <person name="Ramirez L."/>
            <person name="Alfaro M."/>
            <person name="Sun H."/>
            <person name="Tritt A."/>
            <person name="Yoshinaga Y."/>
            <person name="Zwiers L.-H."/>
            <person name="Turgeon B."/>
            <person name="Goodwin S."/>
            <person name="Spatafora J."/>
            <person name="Crous P."/>
            <person name="Grigoriev I."/>
        </authorList>
    </citation>
    <scope>NUCLEOTIDE SEQUENCE</scope>
    <source>
        <strain evidence="2">CBS 262.69</strain>
    </source>
</reference>
<evidence type="ECO:0000313" key="2">
    <source>
        <dbReference type="EMBL" id="KAF2401853.1"/>
    </source>
</evidence>
<evidence type="ECO:0000256" key="1">
    <source>
        <dbReference type="SAM" id="MobiDB-lite"/>
    </source>
</evidence>
<evidence type="ECO:0000313" key="3">
    <source>
        <dbReference type="Proteomes" id="UP000799640"/>
    </source>
</evidence>
<organism evidence="2 3">
    <name type="scientific">Trichodelitschia bisporula</name>
    <dbReference type="NCBI Taxonomy" id="703511"/>
    <lineage>
        <taxon>Eukaryota</taxon>
        <taxon>Fungi</taxon>
        <taxon>Dikarya</taxon>
        <taxon>Ascomycota</taxon>
        <taxon>Pezizomycotina</taxon>
        <taxon>Dothideomycetes</taxon>
        <taxon>Dothideomycetes incertae sedis</taxon>
        <taxon>Phaeotrichales</taxon>
        <taxon>Phaeotrichaceae</taxon>
        <taxon>Trichodelitschia</taxon>
    </lineage>
</organism>
<sequence length="444" mass="50081">MSRIDRLRMPPPALSHLLTTSRLDDPSDQLHNDIHDALTRALPTRRPILHHLESGWLLQIPRPLAATRRGGRVYYNVLVNLGLERQCLKEKWWFGWRRTAEERHKEDIEVIKEGVWGIEELAGGESDGRGDAWLDAVVVGCDIDNTYHEVLTKLGREVPVFAIDAALERIQSWLYFHTVTAIPPMAGPRFDWKTTSQLPLPDWLGISHAICETEQPKTHPSIIITFGTAPLPPSGEVRARPRRSNGPFPYDSPEPEPLAECVVFATPEVTAAALIPIDQAIPPIHTLCLVQEFRDWAGRGLRSHMGTSNILQVRQLDPKISNNIQTQQPDLETLSTTQLHQSDRKALHGFQAQQVLKPKYLIGLKDDIKKDGFAWIFRHMPWAAFGGVLQSGRADSKEVSSPSLAKDLQEQDRPNRGSGTHNTYMQCVNSKYEELRHGISKLLE</sequence>
<dbReference type="Proteomes" id="UP000799640">
    <property type="component" value="Unassembled WGS sequence"/>
</dbReference>
<accession>A0A6G1I0L4</accession>
<dbReference type="AlphaFoldDB" id="A0A6G1I0L4"/>